<protein>
    <submittedName>
        <fullName evidence="1">Uncharacterized protein</fullName>
    </submittedName>
</protein>
<name>A0A0F9SUC4_9ZZZZ</name>
<reference evidence="1" key="1">
    <citation type="journal article" date="2015" name="Nature">
        <title>Complex archaea that bridge the gap between prokaryotes and eukaryotes.</title>
        <authorList>
            <person name="Spang A."/>
            <person name="Saw J.H."/>
            <person name="Jorgensen S.L."/>
            <person name="Zaremba-Niedzwiedzka K."/>
            <person name="Martijn J."/>
            <person name="Lind A.E."/>
            <person name="van Eijk R."/>
            <person name="Schleper C."/>
            <person name="Guy L."/>
            <person name="Ettema T.J."/>
        </authorList>
    </citation>
    <scope>NUCLEOTIDE SEQUENCE</scope>
</reference>
<evidence type="ECO:0000313" key="1">
    <source>
        <dbReference type="EMBL" id="KKN72580.1"/>
    </source>
</evidence>
<accession>A0A0F9SUC4</accession>
<organism evidence="1">
    <name type="scientific">marine sediment metagenome</name>
    <dbReference type="NCBI Taxonomy" id="412755"/>
    <lineage>
        <taxon>unclassified sequences</taxon>
        <taxon>metagenomes</taxon>
        <taxon>ecological metagenomes</taxon>
    </lineage>
</organism>
<gene>
    <name evidence="1" type="ORF">LCGC14_0409100</name>
</gene>
<sequence length="83" mass="9406">MLHTPNFTCIYKLNPISNLKLPLVIHRLSPFILAFNIGNPHNTVTVYDLAQRVIRACGSMSRITFVPLNFTDIELRIPDISKA</sequence>
<feature type="non-terminal residue" evidence="1">
    <location>
        <position position="83"/>
    </location>
</feature>
<dbReference type="EMBL" id="LAZR01000359">
    <property type="protein sequence ID" value="KKN72580.1"/>
    <property type="molecule type" value="Genomic_DNA"/>
</dbReference>
<proteinExistence type="predicted"/>
<comment type="caution">
    <text evidence="1">The sequence shown here is derived from an EMBL/GenBank/DDBJ whole genome shotgun (WGS) entry which is preliminary data.</text>
</comment>
<dbReference type="AlphaFoldDB" id="A0A0F9SUC4"/>